<protein>
    <submittedName>
        <fullName evidence="2">Uncharacterized protein</fullName>
    </submittedName>
</protein>
<evidence type="ECO:0000256" key="1">
    <source>
        <dbReference type="SAM" id="MobiDB-lite"/>
    </source>
</evidence>
<organism evidence="2 3">
    <name type="scientific">Haloarchaeobius litoreus</name>
    <dbReference type="NCBI Taxonomy" id="755306"/>
    <lineage>
        <taxon>Archaea</taxon>
        <taxon>Methanobacteriati</taxon>
        <taxon>Methanobacteriota</taxon>
        <taxon>Stenosarchaea group</taxon>
        <taxon>Halobacteria</taxon>
        <taxon>Halobacteriales</taxon>
        <taxon>Halorubellaceae</taxon>
        <taxon>Haloarchaeobius</taxon>
    </lineage>
</organism>
<sequence length="75" mass="7446">MQGGLNAGSAGMSGSAYAAATGTQPTTTTSTQGSSVSDREAIRVGSFSLTMEELLAVAVVVNALGTLTALYMEVS</sequence>
<feature type="region of interest" description="Disordered" evidence="1">
    <location>
        <begin position="1"/>
        <end position="38"/>
    </location>
</feature>
<dbReference type="RefSeq" id="WP_256398904.1">
    <property type="nucleotide sequence ID" value="NZ_JANHJR010000001.1"/>
</dbReference>
<dbReference type="AlphaFoldDB" id="A0ABD6DGY4"/>
<proteinExistence type="predicted"/>
<evidence type="ECO:0000313" key="2">
    <source>
        <dbReference type="EMBL" id="MFD1645579.1"/>
    </source>
</evidence>
<comment type="caution">
    <text evidence="2">The sequence shown here is derived from an EMBL/GenBank/DDBJ whole genome shotgun (WGS) entry which is preliminary data.</text>
</comment>
<dbReference type="Proteomes" id="UP001597034">
    <property type="component" value="Unassembled WGS sequence"/>
</dbReference>
<evidence type="ECO:0000313" key="3">
    <source>
        <dbReference type="Proteomes" id="UP001597034"/>
    </source>
</evidence>
<accession>A0ABD6DGY4</accession>
<name>A0ABD6DGY4_9EURY</name>
<dbReference type="EMBL" id="JBHUDO010000002">
    <property type="protein sequence ID" value="MFD1645579.1"/>
    <property type="molecule type" value="Genomic_DNA"/>
</dbReference>
<keyword evidence="3" id="KW-1185">Reference proteome</keyword>
<gene>
    <name evidence="2" type="ORF">ACFSBL_07780</name>
</gene>
<feature type="compositionally biased region" description="Low complexity" evidence="1">
    <location>
        <begin position="7"/>
        <end position="35"/>
    </location>
</feature>
<reference evidence="2 3" key="1">
    <citation type="journal article" date="2019" name="Int. J. Syst. Evol. Microbiol.">
        <title>The Global Catalogue of Microorganisms (GCM) 10K type strain sequencing project: providing services to taxonomists for standard genome sequencing and annotation.</title>
        <authorList>
            <consortium name="The Broad Institute Genomics Platform"/>
            <consortium name="The Broad Institute Genome Sequencing Center for Infectious Disease"/>
            <person name="Wu L."/>
            <person name="Ma J."/>
        </authorList>
    </citation>
    <scope>NUCLEOTIDE SEQUENCE [LARGE SCALE GENOMIC DNA]</scope>
    <source>
        <strain evidence="2 3">CGMCC 1.10390</strain>
    </source>
</reference>